<feature type="transmembrane region" description="Helical" evidence="1">
    <location>
        <begin position="12"/>
        <end position="33"/>
    </location>
</feature>
<accession>F4LJA3</accession>
<protein>
    <submittedName>
        <fullName evidence="2">Uncharacterized protein</fullName>
    </submittedName>
</protein>
<gene>
    <name evidence="2" type="ordered locus">Trebr_1929</name>
</gene>
<dbReference type="KEGG" id="tbe:Trebr_1929"/>
<evidence type="ECO:0000256" key="1">
    <source>
        <dbReference type="SAM" id="Phobius"/>
    </source>
</evidence>
<dbReference type="Proteomes" id="UP000006546">
    <property type="component" value="Chromosome"/>
</dbReference>
<reference evidence="3" key="1">
    <citation type="submission" date="2011-04" db="EMBL/GenBank/DDBJ databases">
        <title>The complete genome of Treponema brennaborense DSM 12168.</title>
        <authorList>
            <person name="Lucas S."/>
            <person name="Han J."/>
            <person name="Lapidus A."/>
            <person name="Bruce D."/>
            <person name="Goodwin L."/>
            <person name="Pitluck S."/>
            <person name="Peters L."/>
            <person name="Kyrpides N."/>
            <person name="Mavromatis K."/>
            <person name="Ivanova N."/>
            <person name="Mikhailova N."/>
            <person name="Pagani I."/>
            <person name="Teshima H."/>
            <person name="Detter J.C."/>
            <person name="Tapia R."/>
            <person name="Han C."/>
            <person name="Land M."/>
            <person name="Hauser L."/>
            <person name="Markowitz V."/>
            <person name="Cheng J.-F."/>
            <person name="Hugenholtz P."/>
            <person name="Woyke T."/>
            <person name="Wu D."/>
            <person name="Gronow S."/>
            <person name="Wellnitz S."/>
            <person name="Brambilla E."/>
            <person name="Klenk H.-P."/>
            <person name="Eisen J.A."/>
        </authorList>
    </citation>
    <scope>NUCLEOTIDE SEQUENCE [LARGE SCALE GENOMIC DNA]</scope>
    <source>
        <strain evidence="3">DSM 12168 / CIP 105900 / DD5/3</strain>
    </source>
</reference>
<evidence type="ECO:0000313" key="2">
    <source>
        <dbReference type="EMBL" id="AEE17348.1"/>
    </source>
</evidence>
<keyword evidence="1" id="KW-1133">Transmembrane helix</keyword>
<keyword evidence="1" id="KW-0472">Membrane</keyword>
<proteinExistence type="predicted"/>
<dbReference type="AlphaFoldDB" id="F4LJA3"/>
<evidence type="ECO:0000313" key="3">
    <source>
        <dbReference type="Proteomes" id="UP000006546"/>
    </source>
</evidence>
<dbReference type="RefSeq" id="WP_013759052.1">
    <property type="nucleotide sequence ID" value="NC_015500.1"/>
</dbReference>
<name>F4LJA3_TREBD</name>
<keyword evidence="1" id="KW-0812">Transmembrane</keyword>
<dbReference type="EMBL" id="CP002696">
    <property type="protein sequence ID" value="AEE17348.1"/>
    <property type="molecule type" value="Genomic_DNA"/>
</dbReference>
<dbReference type="HOGENOM" id="CLU_1179785_0_0_12"/>
<dbReference type="STRING" id="906968.Trebr_1929"/>
<sequence length="235" mass="25466">MIRQFSGIRALRCAFWDVGFWGAAVCVVFYTVLCTAGCTAKKAAVAVAHDPANCVALYGDWNRTLIAETELHEAGSQSDGSGRVAGVARFKAVTVQSFFPDRTFRTEMRQEFVSFVPTAGESADNESSAGESSIPETDLRAFFDRTVAVTGSYAASERLLQYESVSVQLPDGTSVPYAEYVAMNPQMGSAVQTVSWRVDGDTLYLRADTKLEPVETEFRRAADGQVSDGQPLIGN</sequence>
<organism evidence="2 3">
    <name type="scientific">Treponema brennaborense (strain DSM 12168 / CIP 105900 / DD5/3)</name>
    <dbReference type="NCBI Taxonomy" id="906968"/>
    <lineage>
        <taxon>Bacteria</taxon>
        <taxon>Pseudomonadati</taxon>
        <taxon>Spirochaetota</taxon>
        <taxon>Spirochaetia</taxon>
        <taxon>Spirochaetales</taxon>
        <taxon>Treponemataceae</taxon>
        <taxon>Treponema</taxon>
    </lineage>
</organism>
<keyword evidence="3" id="KW-1185">Reference proteome</keyword>